<organism evidence="3 4">
    <name type="scientific">Polarella glacialis</name>
    <name type="common">Dinoflagellate</name>
    <dbReference type="NCBI Taxonomy" id="89957"/>
    <lineage>
        <taxon>Eukaryota</taxon>
        <taxon>Sar</taxon>
        <taxon>Alveolata</taxon>
        <taxon>Dinophyceae</taxon>
        <taxon>Suessiales</taxon>
        <taxon>Suessiaceae</taxon>
        <taxon>Polarella</taxon>
    </lineage>
</organism>
<evidence type="ECO:0000256" key="1">
    <source>
        <dbReference type="SAM" id="MobiDB-lite"/>
    </source>
</evidence>
<dbReference type="InterPro" id="IPR036464">
    <property type="entry name" value="Rubisco_LSMT_subst-bd_sf"/>
</dbReference>
<accession>A0A813JP19</accession>
<dbReference type="InterPro" id="IPR015353">
    <property type="entry name" value="Rubisco_LSMT_subst-bd"/>
</dbReference>
<feature type="non-terminal residue" evidence="3">
    <location>
        <position position="1"/>
    </location>
</feature>
<proteinExistence type="predicted"/>
<name>A0A813JP19_POLGL</name>
<protein>
    <recommendedName>
        <fullName evidence="2">Rubisco LSMT substrate-binding domain-containing protein</fullName>
    </recommendedName>
</protein>
<gene>
    <name evidence="3" type="ORF">PGLA2088_LOCUS23203</name>
</gene>
<dbReference type="AlphaFoldDB" id="A0A813JP19"/>
<feature type="domain" description="Rubisco LSMT substrate-binding" evidence="2">
    <location>
        <begin position="26"/>
        <end position="127"/>
    </location>
</feature>
<dbReference type="Gene3D" id="3.90.1420.10">
    <property type="entry name" value="Rubisco LSMT, substrate-binding domain"/>
    <property type="match status" value="1"/>
</dbReference>
<feature type="region of interest" description="Disordered" evidence="1">
    <location>
        <begin position="153"/>
        <end position="173"/>
    </location>
</feature>
<reference evidence="3" key="1">
    <citation type="submission" date="2021-02" db="EMBL/GenBank/DDBJ databases">
        <authorList>
            <person name="Dougan E. K."/>
            <person name="Rhodes N."/>
            <person name="Thang M."/>
            <person name="Chan C."/>
        </authorList>
    </citation>
    <scope>NUCLEOTIDE SEQUENCE</scope>
</reference>
<dbReference type="Proteomes" id="UP000626109">
    <property type="component" value="Unassembled WGS sequence"/>
</dbReference>
<dbReference type="EMBL" id="CAJNNW010026134">
    <property type="protein sequence ID" value="CAE8682947.1"/>
    <property type="molecule type" value="Genomic_DNA"/>
</dbReference>
<sequence length="173" mass="19012">VVDLDPGTRPGNWIASAHVRRSRKLSEALDASLLFCARVLSCETREELFGAEWQQLGKQDAMSFKGLEGLPPARRRAAISVLQAAVQATLATFETSPEKDEKLLAGIQTDANRRVAVAYRLEKKRLLADIFALLERADDREVELRVKKNAEADLPSAVSGRKRPAAAGSRGFK</sequence>
<dbReference type="SUPFAM" id="SSF81822">
    <property type="entry name" value="RuBisCo LSMT C-terminal, substrate-binding domain"/>
    <property type="match status" value="1"/>
</dbReference>
<evidence type="ECO:0000313" key="4">
    <source>
        <dbReference type="Proteomes" id="UP000626109"/>
    </source>
</evidence>
<comment type="caution">
    <text evidence="3">The sequence shown here is derived from an EMBL/GenBank/DDBJ whole genome shotgun (WGS) entry which is preliminary data.</text>
</comment>
<dbReference type="Pfam" id="PF09273">
    <property type="entry name" value="Rubis-subs-bind"/>
    <property type="match status" value="1"/>
</dbReference>
<evidence type="ECO:0000313" key="3">
    <source>
        <dbReference type="EMBL" id="CAE8682947.1"/>
    </source>
</evidence>
<evidence type="ECO:0000259" key="2">
    <source>
        <dbReference type="Pfam" id="PF09273"/>
    </source>
</evidence>